<proteinExistence type="predicted"/>
<organism evidence="2 3">
    <name type="scientific">Hymenobacter antarcticus</name>
    <dbReference type="NCBI Taxonomy" id="486270"/>
    <lineage>
        <taxon>Bacteria</taxon>
        <taxon>Pseudomonadati</taxon>
        <taxon>Bacteroidota</taxon>
        <taxon>Cytophagia</taxon>
        <taxon>Cytophagales</taxon>
        <taxon>Hymenobacteraceae</taxon>
        <taxon>Hymenobacter</taxon>
    </lineage>
</organism>
<evidence type="ECO:0000259" key="1">
    <source>
        <dbReference type="PROSITE" id="PS51015"/>
    </source>
</evidence>
<dbReference type="PANTHER" id="PTHR14140:SF27">
    <property type="entry name" value="OS04G0289800 PROTEIN"/>
    <property type="match status" value="1"/>
</dbReference>
<dbReference type="SUPFAM" id="SSF88697">
    <property type="entry name" value="PUA domain-like"/>
    <property type="match status" value="1"/>
</dbReference>
<evidence type="ECO:0000313" key="2">
    <source>
        <dbReference type="EMBL" id="GAA3970136.1"/>
    </source>
</evidence>
<dbReference type="Pfam" id="PF02182">
    <property type="entry name" value="SAD_SRA"/>
    <property type="match status" value="1"/>
</dbReference>
<name>A0ABP7PRN9_9BACT</name>
<keyword evidence="2" id="KW-0378">Hydrolase</keyword>
<dbReference type="Gene3D" id="2.30.280.10">
    <property type="entry name" value="SRA-YDG"/>
    <property type="match status" value="1"/>
</dbReference>
<dbReference type="Proteomes" id="UP001501556">
    <property type="component" value="Unassembled WGS sequence"/>
</dbReference>
<gene>
    <name evidence="2" type="ORF">GCM10022407_15020</name>
</gene>
<accession>A0ABP7PRN9</accession>
<dbReference type="Pfam" id="PF13391">
    <property type="entry name" value="HNH_2"/>
    <property type="match status" value="1"/>
</dbReference>
<dbReference type="EMBL" id="BAABDI010000007">
    <property type="protein sequence ID" value="GAA3970136.1"/>
    <property type="molecule type" value="Genomic_DNA"/>
</dbReference>
<dbReference type="CDD" id="cd00085">
    <property type="entry name" value="HNHc"/>
    <property type="match status" value="1"/>
</dbReference>
<protein>
    <submittedName>
        <fullName evidence="2">HNH endonuclease</fullName>
    </submittedName>
</protein>
<dbReference type="GO" id="GO:0004519">
    <property type="term" value="F:endonuclease activity"/>
    <property type="evidence" value="ECO:0007669"/>
    <property type="project" value="UniProtKB-KW"/>
</dbReference>
<dbReference type="PROSITE" id="PS51015">
    <property type="entry name" value="YDG"/>
    <property type="match status" value="1"/>
</dbReference>
<dbReference type="InterPro" id="IPR036987">
    <property type="entry name" value="SRA-YDG_sf"/>
</dbReference>
<dbReference type="SMART" id="SM00466">
    <property type="entry name" value="SRA"/>
    <property type="match status" value="1"/>
</dbReference>
<dbReference type="InterPro" id="IPR003615">
    <property type="entry name" value="HNH_nuc"/>
</dbReference>
<keyword evidence="2" id="KW-0255">Endonuclease</keyword>
<dbReference type="RefSeq" id="WP_345122672.1">
    <property type="nucleotide sequence ID" value="NZ_BAABDI010000007.1"/>
</dbReference>
<dbReference type="InterPro" id="IPR015947">
    <property type="entry name" value="PUA-like_sf"/>
</dbReference>
<dbReference type="InterPro" id="IPR045134">
    <property type="entry name" value="UHRF1/2-like"/>
</dbReference>
<keyword evidence="3" id="KW-1185">Reference proteome</keyword>
<dbReference type="PANTHER" id="PTHR14140">
    <property type="entry name" value="E3 UBIQUITIN-PROTEIN LIGASE UHRF-RELATED"/>
    <property type="match status" value="1"/>
</dbReference>
<comment type="caution">
    <text evidence="2">The sequence shown here is derived from an EMBL/GenBank/DDBJ whole genome shotgun (WGS) entry which is preliminary data.</text>
</comment>
<evidence type="ECO:0000313" key="3">
    <source>
        <dbReference type="Proteomes" id="UP001501556"/>
    </source>
</evidence>
<sequence>MSTPAFGHVGTARPGDLFESRLELSLHRQHRPRQAGICATQKEGAESIVLSDKYEDDKVHEDFILYTGHGGRNQETGKQVTDQTLTDSNLGLARSEATGLPVRVYRKVRIPSGTTAFRYEGLFRVAGHQLAVGKSGFKVFRFRLELVVAAKSAVPVSYATPSLFDETAPTVAEAALRYEATTSRLIRDTAVTRQVKALYKYHCQVCDTRLEAPAGFYAEAAHIKPLGAPHNGPDILPNVLCLCPNHHVLFDLGTFAIADDYTLIGLPGKLHLKPQHQVAIEFLTYQRQHIHLKAALNPLSK</sequence>
<reference evidence="3" key="1">
    <citation type="journal article" date="2019" name="Int. J. Syst. Evol. Microbiol.">
        <title>The Global Catalogue of Microorganisms (GCM) 10K type strain sequencing project: providing services to taxonomists for standard genome sequencing and annotation.</title>
        <authorList>
            <consortium name="The Broad Institute Genomics Platform"/>
            <consortium name="The Broad Institute Genome Sequencing Center for Infectious Disease"/>
            <person name="Wu L."/>
            <person name="Ma J."/>
        </authorList>
    </citation>
    <scope>NUCLEOTIDE SEQUENCE [LARGE SCALE GENOMIC DNA]</scope>
    <source>
        <strain evidence="3">JCM 17217</strain>
    </source>
</reference>
<keyword evidence="2" id="KW-0540">Nuclease</keyword>
<feature type="domain" description="YDG" evidence="1">
    <location>
        <begin position="7"/>
        <end position="146"/>
    </location>
</feature>
<dbReference type="InterPro" id="IPR003105">
    <property type="entry name" value="SRA_YDG"/>
</dbReference>